<evidence type="ECO:0000313" key="6">
    <source>
        <dbReference type="Proteomes" id="UP000507470"/>
    </source>
</evidence>
<dbReference type="InterPro" id="IPR018247">
    <property type="entry name" value="EF_Hand_1_Ca_BS"/>
</dbReference>
<dbReference type="InterPro" id="IPR011992">
    <property type="entry name" value="EF-hand-dom_pair"/>
</dbReference>
<evidence type="ECO:0000256" key="2">
    <source>
        <dbReference type="ARBA" id="ARBA00023179"/>
    </source>
</evidence>
<dbReference type="Pfam" id="PF13499">
    <property type="entry name" value="EF-hand_7"/>
    <property type="match status" value="1"/>
</dbReference>
<dbReference type="EMBL" id="CACVKT020006242">
    <property type="protein sequence ID" value="CAC5400584.1"/>
    <property type="molecule type" value="Genomic_DNA"/>
</dbReference>
<dbReference type="PROSITE" id="PS50222">
    <property type="entry name" value="EF_HAND_2"/>
    <property type="match status" value="2"/>
</dbReference>
<dbReference type="CDD" id="cd00051">
    <property type="entry name" value="EFh"/>
    <property type="match status" value="1"/>
</dbReference>
<dbReference type="Proteomes" id="UP000507470">
    <property type="component" value="Unassembled WGS sequence"/>
</dbReference>
<reference evidence="5 6" key="1">
    <citation type="submission" date="2020-06" db="EMBL/GenBank/DDBJ databases">
        <authorList>
            <person name="Li R."/>
            <person name="Bekaert M."/>
        </authorList>
    </citation>
    <scope>NUCLEOTIDE SEQUENCE [LARGE SCALE GENOMIC DNA]</scope>
    <source>
        <strain evidence="6">wild</strain>
    </source>
</reference>
<evidence type="ECO:0000256" key="3">
    <source>
        <dbReference type="SAM" id="MobiDB-lite"/>
    </source>
</evidence>
<evidence type="ECO:0000256" key="1">
    <source>
        <dbReference type="ARBA" id="ARBA00022837"/>
    </source>
</evidence>
<feature type="domain" description="EF-hand" evidence="4">
    <location>
        <begin position="9"/>
        <end position="44"/>
    </location>
</feature>
<feature type="region of interest" description="Disordered" evidence="3">
    <location>
        <begin position="103"/>
        <end position="134"/>
    </location>
</feature>
<dbReference type="OrthoDB" id="6130210at2759"/>
<keyword evidence="2" id="KW-0514">Muscle protein</keyword>
<dbReference type="SUPFAM" id="SSF47473">
    <property type="entry name" value="EF-hand"/>
    <property type="match status" value="1"/>
</dbReference>
<dbReference type="PROSITE" id="PS00018">
    <property type="entry name" value="EF_HAND_1"/>
    <property type="match status" value="1"/>
</dbReference>
<keyword evidence="6" id="KW-1185">Reference proteome</keyword>
<evidence type="ECO:0000313" key="5">
    <source>
        <dbReference type="EMBL" id="CAC5400584.1"/>
    </source>
</evidence>
<protein>
    <recommendedName>
        <fullName evidence="4">EF-hand domain-containing protein</fullName>
    </recommendedName>
</protein>
<dbReference type="FunFam" id="1.10.238.10:FF:000001">
    <property type="entry name" value="Calmodulin 1"/>
    <property type="match status" value="1"/>
</dbReference>
<dbReference type="SMART" id="SM00054">
    <property type="entry name" value="EFh"/>
    <property type="match status" value="2"/>
</dbReference>
<keyword evidence="1" id="KW-0106">Calcium</keyword>
<gene>
    <name evidence="5" type="ORF">MCOR_34754</name>
</gene>
<dbReference type="InterPro" id="IPR002048">
    <property type="entry name" value="EF_hand_dom"/>
</dbReference>
<sequence>MASKMDEIGTEDEIRETFLFFDKNGDGLITAKELRMVMLNLGEKMTDDEINDMIQEADTNGDGVINYEEGIYYGENSNASDLSLSFQSSSFESSEEVDRPIVAEGDIQPYQFEPELSDGKSDDGREFASLDGDDDMEHRLGNTNWCDCGNCESMPKAEECICCQELSRVTEKMEELPTPVSCITEHPGFEPVCLNQYVLETAYFQYRQQYGEIQVTTEE</sequence>
<proteinExistence type="predicted"/>
<name>A0A6J8D096_MYTCO</name>
<dbReference type="AlphaFoldDB" id="A0A6J8D096"/>
<evidence type="ECO:0000259" key="4">
    <source>
        <dbReference type="PROSITE" id="PS50222"/>
    </source>
</evidence>
<organism evidence="5 6">
    <name type="scientific">Mytilus coruscus</name>
    <name type="common">Sea mussel</name>
    <dbReference type="NCBI Taxonomy" id="42192"/>
    <lineage>
        <taxon>Eukaryota</taxon>
        <taxon>Metazoa</taxon>
        <taxon>Spiralia</taxon>
        <taxon>Lophotrochozoa</taxon>
        <taxon>Mollusca</taxon>
        <taxon>Bivalvia</taxon>
        <taxon>Autobranchia</taxon>
        <taxon>Pteriomorphia</taxon>
        <taxon>Mytilida</taxon>
        <taxon>Mytiloidea</taxon>
        <taxon>Mytilidae</taxon>
        <taxon>Mytilinae</taxon>
        <taxon>Mytilus</taxon>
    </lineage>
</organism>
<feature type="compositionally biased region" description="Basic and acidic residues" evidence="3">
    <location>
        <begin position="117"/>
        <end position="128"/>
    </location>
</feature>
<dbReference type="GO" id="GO:0005509">
    <property type="term" value="F:calcium ion binding"/>
    <property type="evidence" value="ECO:0007669"/>
    <property type="project" value="InterPro"/>
</dbReference>
<feature type="domain" description="EF-hand" evidence="4">
    <location>
        <begin position="45"/>
        <end position="80"/>
    </location>
</feature>
<dbReference type="PANTHER" id="PTHR36981">
    <property type="entry name" value="ZGC:195170"/>
    <property type="match status" value="1"/>
</dbReference>
<accession>A0A6J8D096</accession>
<dbReference type="Gene3D" id="1.10.238.10">
    <property type="entry name" value="EF-hand"/>
    <property type="match status" value="1"/>
</dbReference>
<dbReference type="PANTHER" id="PTHR36981:SF9">
    <property type="entry name" value="NANOR-RELATED"/>
    <property type="match status" value="1"/>
</dbReference>